<sequence length="304" mass="33682">MDMTSSDPIPSEALITAAVSGDLEVTHFDQTARVAKAAQDLLTAISDFLRKLGVDLPSQPQLPTPLPHDLTVSQHAFVTTVRDIAKQYKLLDLAPELGRKRKFDDLEPPTDNQAAKPVRLEPGLVQMTGSKSEVTEKIDTFIQTKRGKIDESNRQEFTKPRFEDTTCARIDAADLNRTIQMKLNVVHNVSGPLERSTHRDASSNGVTTRKGDSGVPFGVEERLKNVQRHLNVEFVSATPLPIYTRLKALEDRLIQLEEYSPAWAAFHFDQPNRETSDNSVLREPPPVTVVTADAEGRVVSSVVP</sequence>
<comment type="caution">
    <text evidence="2">The sequence shown here is derived from an EMBL/GenBank/DDBJ whole genome shotgun (WGS) entry which is preliminary data.</text>
</comment>
<evidence type="ECO:0008006" key="4">
    <source>
        <dbReference type="Google" id="ProtNLM"/>
    </source>
</evidence>
<feature type="non-terminal residue" evidence="2">
    <location>
        <position position="304"/>
    </location>
</feature>
<keyword evidence="3" id="KW-1185">Reference proteome</keyword>
<organism evidence="2 3">
    <name type="scientific">Rhizophlyctis rosea</name>
    <dbReference type="NCBI Taxonomy" id="64517"/>
    <lineage>
        <taxon>Eukaryota</taxon>
        <taxon>Fungi</taxon>
        <taxon>Fungi incertae sedis</taxon>
        <taxon>Chytridiomycota</taxon>
        <taxon>Chytridiomycota incertae sedis</taxon>
        <taxon>Chytridiomycetes</taxon>
        <taxon>Rhizophlyctidales</taxon>
        <taxon>Rhizophlyctidaceae</taxon>
        <taxon>Rhizophlyctis</taxon>
    </lineage>
</organism>
<dbReference type="AlphaFoldDB" id="A0AAD5S337"/>
<feature type="region of interest" description="Disordered" evidence="1">
    <location>
        <begin position="193"/>
        <end position="214"/>
    </location>
</feature>
<accession>A0AAD5S337</accession>
<dbReference type="EMBL" id="JADGJD010002298">
    <property type="protein sequence ID" value="KAJ3033385.1"/>
    <property type="molecule type" value="Genomic_DNA"/>
</dbReference>
<protein>
    <recommendedName>
        <fullName evidence="4">MAP3K12-binding inhibitory protein 1</fullName>
    </recommendedName>
</protein>
<evidence type="ECO:0000256" key="1">
    <source>
        <dbReference type="SAM" id="MobiDB-lite"/>
    </source>
</evidence>
<evidence type="ECO:0000313" key="3">
    <source>
        <dbReference type="Proteomes" id="UP001212841"/>
    </source>
</evidence>
<evidence type="ECO:0000313" key="2">
    <source>
        <dbReference type="EMBL" id="KAJ3033385.1"/>
    </source>
</evidence>
<name>A0AAD5S337_9FUNG</name>
<dbReference type="Proteomes" id="UP001212841">
    <property type="component" value="Unassembled WGS sequence"/>
</dbReference>
<proteinExistence type="predicted"/>
<reference evidence="2" key="1">
    <citation type="submission" date="2020-05" db="EMBL/GenBank/DDBJ databases">
        <title>Phylogenomic resolution of chytrid fungi.</title>
        <authorList>
            <person name="Stajich J.E."/>
            <person name="Amses K."/>
            <person name="Simmons R."/>
            <person name="Seto K."/>
            <person name="Myers J."/>
            <person name="Bonds A."/>
            <person name="Quandt C.A."/>
            <person name="Barry K."/>
            <person name="Liu P."/>
            <person name="Grigoriev I."/>
            <person name="Longcore J.E."/>
            <person name="James T.Y."/>
        </authorList>
    </citation>
    <scope>NUCLEOTIDE SEQUENCE</scope>
    <source>
        <strain evidence="2">JEL0318</strain>
    </source>
</reference>
<gene>
    <name evidence="2" type="ORF">HK097_004861</name>
</gene>